<proteinExistence type="predicted"/>
<evidence type="ECO:0000313" key="3">
    <source>
        <dbReference type="EMBL" id="EON61890.1"/>
    </source>
</evidence>
<feature type="compositionally biased region" description="Polar residues" evidence="1">
    <location>
        <begin position="815"/>
        <end position="829"/>
    </location>
</feature>
<dbReference type="STRING" id="1168221.R7YJ00"/>
<dbReference type="Proteomes" id="UP000016924">
    <property type="component" value="Unassembled WGS sequence"/>
</dbReference>
<dbReference type="RefSeq" id="XP_007777207.1">
    <property type="nucleotide sequence ID" value="XM_007779017.1"/>
</dbReference>
<keyword evidence="2" id="KW-1133">Transmembrane helix</keyword>
<keyword evidence="4" id="KW-1185">Reference proteome</keyword>
<feature type="region of interest" description="Disordered" evidence="1">
    <location>
        <begin position="658"/>
        <end position="727"/>
    </location>
</feature>
<keyword evidence="2" id="KW-0472">Membrane</keyword>
<feature type="region of interest" description="Disordered" evidence="1">
    <location>
        <begin position="111"/>
        <end position="137"/>
    </location>
</feature>
<dbReference type="EMBL" id="JH767557">
    <property type="protein sequence ID" value="EON61890.1"/>
    <property type="molecule type" value="Genomic_DNA"/>
</dbReference>
<feature type="compositionally biased region" description="Polar residues" evidence="1">
    <location>
        <begin position="688"/>
        <end position="714"/>
    </location>
</feature>
<evidence type="ECO:0000313" key="4">
    <source>
        <dbReference type="Proteomes" id="UP000016924"/>
    </source>
</evidence>
<reference evidence="4" key="1">
    <citation type="submission" date="2012-06" db="EMBL/GenBank/DDBJ databases">
        <title>The genome sequence of Coniosporium apollinis CBS 100218.</title>
        <authorList>
            <consortium name="The Broad Institute Genome Sequencing Platform"/>
            <person name="Cuomo C."/>
            <person name="Gorbushina A."/>
            <person name="Noack S."/>
            <person name="Walker B."/>
            <person name="Young S.K."/>
            <person name="Zeng Q."/>
            <person name="Gargeya S."/>
            <person name="Fitzgerald M."/>
            <person name="Haas B."/>
            <person name="Abouelleil A."/>
            <person name="Alvarado L."/>
            <person name="Arachchi H.M."/>
            <person name="Berlin A.M."/>
            <person name="Chapman S.B."/>
            <person name="Goldberg J."/>
            <person name="Griggs A."/>
            <person name="Gujja S."/>
            <person name="Hansen M."/>
            <person name="Howarth C."/>
            <person name="Imamovic A."/>
            <person name="Larimer J."/>
            <person name="McCowan C."/>
            <person name="Montmayeur A."/>
            <person name="Murphy C."/>
            <person name="Neiman D."/>
            <person name="Pearson M."/>
            <person name="Priest M."/>
            <person name="Roberts A."/>
            <person name="Saif S."/>
            <person name="Shea T."/>
            <person name="Sisk P."/>
            <person name="Sykes S."/>
            <person name="Wortman J."/>
            <person name="Nusbaum C."/>
            <person name="Birren B."/>
        </authorList>
    </citation>
    <scope>NUCLEOTIDE SEQUENCE [LARGE SCALE GENOMIC DNA]</scope>
    <source>
        <strain evidence="4">CBS 100218</strain>
    </source>
</reference>
<accession>R7YJ00</accession>
<keyword evidence="2" id="KW-0812">Transmembrane</keyword>
<dbReference type="OMA" id="SPWDRRI"/>
<feature type="compositionally biased region" description="Basic residues" evidence="1">
    <location>
        <begin position="111"/>
        <end position="130"/>
    </location>
</feature>
<organism evidence="3 4">
    <name type="scientific">Coniosporium apollinis (strain CBS 100218)</name>
    <name type="common">Rock-inhabiting black yeast</name>
    <dbReference type="NCBI Taxonomy" id="1168221"/>
    <lineage>
        <taxon>Eukaryota</taxon>
        <taxon>Fungi</taxon>
        <taxon>Dikarya</taxon>
        <taxon>Ascomycota</taxon>
        <taxon>Pezizomycotina</taxon>
        <taxon>Dothideomycetes</taxon>
        <taxon>Dothideomycetes incertae sedis</taxon>
        <taxon>Coniosporium</taxon>
    </lineage>
</organism>
<feature type="region of interest" description="Disordered" evidence="1">
    <location>
        <begin position="1047"/>
        <end position="1071"/>
    </location>
</feature>
<gene>
    <name evidence="3" type="ORF">W97_01108</name>
</gene>
<evidence type="ECO:0000256" key="1">
    <source>
        <dbReference type="SAM" id="MobiDB-lite"/>
    </source>
</evidence>
<feature type="region of interest" description="Disordered" evidence="1">
    <location>
        <begin position="362"/>
        <end position="381"/>
    </location>
</feature>
<evidence type="ECO:0000256" key="2">
    <source>
        <dbReference type="SAM" id="Phobius"/>
    </source>
</evidence>
<feature type="compositionally biased region" description="Low complexity" evidence="1">
    <location>
        <begin position="1055"/>
        <end position="1068"/>
    </location>
</feature>
<feature type="compositionally biased region" description="Basic and acidic residues" evidence="1">
    <location>
        <begin position="830"/>
        <end position="859"/>
    </location>
</feature>
<dbReference type="eggNOG" id="ENOG502SB2Z">
    <property type="taxonomic scope" value="Eukaryota"/>
</dbReference>
<feature type="compositionally biased region" description="Basic and acidic residues" evidence="1">
    <location>
        <begin position="362"/>
        <end position="378"/>
    </location>
</feature>
<name>R7YJ00_CONA1</name>
<dbReference type="HOGENOM" id="CLU_004045_1_0_1"/>
<evidence type="ECO:0008006" key="5">
    <source>
        <dbReference type="Google" id="ProtNLM"/>
    </source>
</evidence>
<feature type="region of interest" description="Disordered" evidence="1">
    <location>
        <begin position="789"/>
        <end position="859"/>
    </location>
</feature>
<dbReference type="OrthoDB" id="10259622at2759"/>
<protein>
    <recommendedName>
        <fullName evidence="5">Glycoprotease family protein</fullName>
    </recommendedName>
</protein>
<feature type="transmembrane region" description="Helical" evidence="2">
    <location>
        <begin position="867"/>
        <end position="891"/>
    </location>
</feature>
<sequence>MLHTLDVLQPKIYEPVLSPSTADKPSSRYPFLTPELGTDRADPILGEKSNIMVSANDFGMDASEVAPPQYNARTRDAEAKMYEQDKYEYKQQDWTTEVSRAAARNALARQPRRTSIHKAARQQSRRKQKPFAKTLRPGITVDTSVSRHRGAAPRQVFPQAEEVNLVENFKGAGGFVGFVSLADLAGAQEEERPAKGGWWQRARAARMKGKTSNSTEAVKVPTANAGGDRNDYDDGFRSKAKTIRAHAHVPNQETTSEWRTDGALRSKTDANGVGEQHEEMTMPKYKGLRPARLTLTDISPSDRPIQIGISIPSARLPEFVVSPQTAGGYERDALGPAGHHLGLGEGGVETPTVIITPAREDSGWFNRTGEDNNSDHRPRPASSIYSRATSYWPKPAGTQEAPPMPALPANFVGGGRSSIVTERGGIHAFGAVFVSDMGRKAGGSQTGRANRDSTVTAFEEDADAKRKDRVMSGCTLFEEDETPQTASAKSAKSLNGLTLETVLPTPRRSRGWWNVITTPFEATPKGKSHFWTTSPTNEDDTPDVPMLPDMASIVGPQMAQQTAVSPLESTCPSSATTPVTASAIGVSPTTFLAIRSPVSPGNPEDSEQTWAIYSPSLAKIPEDTRSETAVNTPESRFVNENNLKQAVAVQPVVICSHPSMHDSPPRSHFSVFSPDESDLSITLGDASTEPNLPIGNSENPSTQAPTQPLAQAVTSPVDENPRSPTVGETPVVAMASVGTVHAARTVGREAYQQGTSGQESYTASASYQSRIPPPIVNITLAERSNQPLHFYSEPPEYQRHGPDSRSAGVAGLYGQSGNNYPLNPISHQQYQDKDEYAQERSRGGRRSDNPFRRSKDQDPGKRKKKRICLWSCLAIFILAIIALIVGLAVGLTRKPKNDMPVESRWLNLTGYPPIPTGISTVARLDTIKEVSGCVNPSTVWSCAVPKEEQESIAPNAPNQPNFRLEIRFVNGSISNSSATQTLSRRSSSRHFQPRDTFLDTILNPSPRVPTLEDQRFLGNTTDDHALPFEGESTPFYLSFLNPAPLPSRLAKRQTRPTNTTTPSPSSSSDDALVSRLASLIPTPATNPDGSGAAAPANLYPLPTAQPLRLFDRGLPTEHYGFYTYFERSIFLRSLNSTAEKEAGETGNVAADLDGGAAAEGANFRCSWTQTRFRVQIWTRQATPLLGNSSATVHLGGGASGGSNKTSSANTFAQPGSFPYPVTITTDRHGGSLDGKMVYCYALDERGRYILNEKGIQPEQRSFGGTPVNPAQGPFGDVPVSLEDGGPGGIDGGSGGCECQWVNWQRGT</sequence>
<dbReference type="GeneID" id="19898419"/>